<evidence type="ECO:0000256" key="2">
    <source>
        <dbReference type="ARBA" id="ARBA00022857"/>
    </source>
</evidence>
<dbReference type="AlphaFoldDB" id="A0A1G5Q7J4"/>
<dbReference type="STRING" id="415747.SAMN03097708_01520"/>
<comment type="pathway">
    <text evidence="1">Cofactor biosynthesis; riboflavin biosynthesis.</text>
</comment>
<dbReference type="Pfam" id="PF01872">
    <property type="entry name" value="RibD_C"/>
    <property type="match status" value="1"/>
</dbReference>
<evidence type="ECO:0000256" key="3">
    <source>
        <dbReference type="ARBA" id="ARBA00023002"/>
    </source>
</evidence>
<gene>
    <name evidence="5" type="ORF">SAMN03097708_01520</name>
</gene>
<dbReference type="PANTHER" id="PTHR38011:SF7">
    <property type="entry name" value="2,5-DIAMINO-6-RIBOSYLAMINO-4(3H)-PYRIMIDINONE 5'-PHOSPHATE REDUCTASE"/>
    <property type="match status" value="1"/>
</dbReference>
<evidence type="ECO:0000313" key="6">
    <source>
        <dbReference type="Proteomes" id="UP000199648"/>
    </source>
</evidence>
<dbReference type="InterPro" id="IPR024072">
    <property type="entry name" value="DHFR-like_dom_sf"/>
</dbReference>
<dbReference type="PANTHER" id="PTHR38011">
    <property type="entry name" value="DIHYDROFOLATE REDUCTASE FAMILY PROTEIN (AFU_ORTHOLOGUE AFUA_8G06820)"/>
    <property type="match status" value="1"/>
</dbReference>
<reference evidence="5 6" key="1">
    <citation type="submission" date="2016-10" db="EMBL/GenBank/DDBJ databases">
        <authorList>
            <person name="de Groot N.N."/>
        </authorList>
    </citation>
    <scope>NUCLEOTIDE SEQUENCE [LARGE SCALE GENOMIC DNA]</scope>
    <source>
        <strain evidence="5 6">HLD2</strain>
    </source>
</reference>
<dbReference type="OrthoDB" id="5563679at2"/>
<dbReference type="Proteomes" id="UP000199648">
    <property type="component" value="Unassembled WGS sequence"/>
</dbReference>
<dbReference type="EMBL" id="FMWD01000004">
    <property type="protein sequence ID" value="SCZ57834.1"/>
    <property type="molecule type" value="Genomic_DNA"/>
</dbReference>
<evidence type="ECO:0000313" key="5">
    <source>
        <dbReference type="EMBL" id="SCZ57834.1"/>
    </source>
</evidence>
<keyword evidence="6" id="KW-1185">Reference proteome</keyword>
<dbReference type="InterPro" id="IPR050765">
    <property type="entry name" value="Riboflavin_Biosynth_HTPR"/>
</dbReference>
<organism evidence="5 6">
    <name type="scientific">Thiohalomonas denitrificans</name>
    <dbReference type="NCBI Taxonomy" id="415747"/>
    <lineage>
        <taxon>Bacteria</taxon>
        <taxon>Pseudomonadati</taxon>
        <taxon>Pseudomonadota</taxon>
        <taxon>Gammaproteobacteria</taxon>
        <taxon>Thiohalomonadales</taxon>
        <taxon>Thiohalomonadaceae</taxon>
        <taxon>Thiohalomonas</taxon>
    </lineage>
</organism>
<evidence type="ECO:0000259" key="4">
    <source>
        <dbReference type="Pfam" id="PF01872"/>
    </source>
</evidence>
<dbReference type="InterPro" id="IPR002734">
    <property type="entry name" value="RibDG_C"/>
</dbReference>
<keyword evidence="2" id="KW-0521">NADP</keyword>
<keyword evidence="3" id="KW-0560">Oxidoreductase</keyword>
<sequence>MSDSVLRLFPTPAAEEPLRGLYLAEDLRRFGAERPFVYTNFIVSLDGRIAELDPDTGRKGVPPAIANRRDWGLFLELAAQSDVLLTTAQNVRAVVKRRHTELITLTDDLMEWRQRRGLTARPRVAVISESLRLPPAEALPPELCERLLVITSARGDPGVVAQLESVDVPVERVGPGPGLSGHEVLEALQRHGLQVIYSIAGARVHHTLLGSGVLDRLYLTVAHRVLGGEGVDTLVWGAPLQPPSAFALQSLYLDAESLDGAGQLFAGYQRLEAVERTL</sequence>
<accession>A0A1G5Q7J4</accession>
<dbReference type="GO" id="GO:0008703">
    <property type="term" value="F:5-amino-6-(5-phosphoribosylamino)uracil reductase activity"/>
    <property type="evidence" value="ECO:0007669"/>
    <property type="project" value="InterPro"/>
</dbReference>
<dbReference type="GO" id="GO:0009231">
    <property type="term" value="P:riboflavin biosynthetic process"/>
    <property type="evidence" value="ECO:0007669"/>
    <property type="project" value="InterPro"/>
</dbReference>
<dbReference type="SUPFAM" id="SSF53597">
    <property type="entry name" value="Dihydrofolate reductase-like"/>
    <property type="match status" value="1"/>
</dbReference>
<protein>
    <submittedName>
        <fullName evidence="5">Pyrimidine reductase, riboflavin biosynthesis</fullName>
    </submittedName>
</protein>
<feature type="domain" description="Bacterial bifunctional deaminase-reductase C-terminal" evidence="4">
    <location>
        <begin position="35"/>
        <end position="241"/>
    </location>
</feature>
<evidence type="ECO:0000256" key="1">
    <source>
        <dbReference type="ARBA" id="ARBA00005104"/>
    </source>
</evidence>
<name>A0A1G5Q7J4_9GAMM</name>
<dbReference type="Gene3D" id="3.40.430.10">
    <property type="entry name" value="Dihydrofolate Reductase, subunit A"/>
    <property type="match status" value="1"/>
</dbReference>
<dbReference type="RefSeq" id="WP_092994843.1">
    <property type="nucleotide sequence ID" value="NZ_FMWD01000004.1"/>
</dbReference>
<proteinExistence type="predicted"/>